<dbReference type="EMBL" id="JACDUS010000002">
    <property type="protein sequence ID" value="MBA2880595.1"/>
    <property type="molecule type" value="Genomic_DNA"/>
</dbReference>
<dbReference type="Pfam" id="PF01556">
    <property type="entry name" value="DnaJ_C"/>
    <property type="match status" value="1"/>
</dbReference>
<dbReference type="GO" id="GO:0016020">
    <property type="term" value="C:membrane"/>
    <property type="evidence" value="ECO:0007669"/>
    <property type="project" value="UniProtKB-SubCell"/>
</dbReference>
<dbReference type="Proteomes" id="UP000525298">
    <property type="component" value="Unassembled WGS sequence"/>
</dbReference>
<evidence type="ECO:0000259" key="6">
    <source>
        <dbReference type="Pfam" id="PF01556"/>
    </source>
</evidence>
<reference evidence="8 9" key="1">
    <citation type="submission" date="2020-07" db="EMBL/GenBank/DDBJ databases">
        <title>Genomic Encyclopedia of Type Strains, Phase IV (KMG-IV): sequencing the most valuable type-strain genomes for metagenomic binning, comparative biology and taxonomic classification.</title>
        <authorList>
            <person name="Goeker M."/>
        </authorList>
    </citation>
    <scope>NUCLEOTIDE SEQUENCE [LARGE SCALE GENOMIC DNA]</scope>
    <source>
        <strain evidence="8 9">DSM 17721</strain>
    </source>
</reference>
<comment type="caution">
    <text evidence="8">The sequence shown here is derived from an EMBL/GenBank/DDBJ whole genome shotgun (WGS) entry which is preliminary data.</text>
</comment>
<keyword evidence="9" id="KW-1185">Reference proteome</keyword>
<dbReference type="FunFam" id="1.20.1540.10:FF:000027">
    <property type="entry name" value="Rhomboid family intramembrane serine protease"/>
    <property type="match status" value="1"/>
</dbReference>
<feature type="transmembrane region" description="Helical" evidence="5">
    <location>
        <begin position="12"/>
        <end position="32"/>
    </location>
</feature>
<dbReference type="Pfam" id="PF01694">
    <property type="entry name" value="Rhomboid"/>
    <property type="match status" value="1"/>
</dbReference>
<dbReference type="SUPFAM" id="SSF144091">
    <property type="entry name" value="Rhomboid-like"/>
    <property type="match status" value="1"/>
</dbReference>
<sequence length="327" mass="36718">MIPLRDTIPARYYPLVTHVLIAVNVLVFLSQISYGPRELQQFIVTYGLVPARYTSGEISAYFTPFQQVFSLFSFMFLHGGFLHLLFNMWSLYIFGDNVEDRLGSFYFLIFYVGCGLVSGLFHFALNAQSTTPVIGASGAIAGVMGAYFLLYPHSRILTLIPILFIPFFVEIPAFFFLGLWFLMQLLNAAGAQAQQAGIAWWAHIGGFVCGMAALKLFPLLPDNRGENGYHRSSIRRKKSDHLQVIRPRGGGSEPDVHETLRITPYEAAAGATKRINVPWGFHNRMYRLKIPPGTRDGKVLRLKGLGRDDDSGNKGDLYLTVKIEQPW</sequence>
<dbReference type="InterPro" id="IPR022764">
    <property type="entry name" value="Peptidase_S54_rhomboid_dom"/>
</dbReference>
<evidence type="ECO:0000256" key="4">
    <source>
        <dbReference type="ARBA" id="ARBA00023136"/>
    </source>
</evidence>
<feature type="transmembrane region" description="Helical" evidence="5">
    <location>
        <begin position="131"/>
        <end position="150"/>
    </location>
</feature>
<feature type="domain" description="Chaperone DnaJ C-terminal" evidence="6">
    <location>
        <begin position="254"/>
        <end position="326"/>
    </location>
</feature>
<dbReference type="GO" id="GO:0004252">
    <property type="term" value="F:serine-type endopeptidase activity"/>
    <property type="evidence" value="ECO:0007669"/>
    <property type="project" value="InterPro"/>
</dbReference>
<dbReference type="InterPro" id="IPR002939">
    <property type="entry name" value="DnaJ_C"/>
</dbReference>
<feature type="transmembrane region" description="Helical" evidence="5">
    <location>
        <begin position="198"/>
        <end position="217"/>
    </location>
</feature>
<evidence type="ECO:0000256" key="2">
    <source>
        <dbReference type="ARBA" id="ARBA00022692"/>
    </source>
</evidence>
<dbReference type="Gene3D" id="1.20.1540.10">
    <property type="entry name" value="Rhomboid-like"/>
    <property type="match status" value="1"/>
</dbReference>
<keyword evidence="3 5" id="KW-1133">Transmembrane helix</keyword>
<dbReference type="PANTHER" id="PTHR43731">
    <property type="entry name" value="RHOMBOID PROTEASE"/>
    <property type="match status" value="1"/>
</dbReference>
<dbReference type="AlphaFoldDB" id="A0A7W0HJV4"/>
<feature type="domain" description="Peptidase S54 rhomboid" evidence="7">
    <location>
        <begin position="67"/>
        <end position="214"/>
    </location>
</feature>
<evidence type="ECO:0008006" key="10">
    <source>
        <dbReference type="Google" id="ProtNLM"/>
    </source>
</evidence>
<evidence type="ECO:0000256" key="3">
    <source>
        <dbReference type="ARBA" id="ARBA00022989"/>
    </source>
</evidence>
<feature type="transmembrane region" description="Helical" evidence="5">
    <location>
        <begin position="105"/>
        <end position="125"/>
    </location>
</feature>
<keyword evidence="4 5" id="KW-0472">Membrane</keyword>
<gene>
    <name evidence="8" type="ORF">HNR65_000913</name>
</gene>
<dbReference type="SUPFAM" id="SSF49493">
    <property type="entry name" value="HSP40/DnaJ peptide-binding domain"/>
    <property type="match status" value="1"/>
</dbReference>
<feature type="transmembrane region" description="Helical" evidence="5">
    <location>
        <begin position="162"/>
        <end position="186"/>
    </location>
</feature>
<organism evidence="8 9">
    <name type="scientific">Desulfosalsimonas propionicica</name>
    <dbReference type="NCBI Taxonomy" id="332175"/>
    <lineage>
        <taxon>Bacteria</taxon>
        <taxon>Pseudomonadati</taxon>
        <taxon>Thermodesulfobacteriota</taxon>
        <taxon>Desulfobacteria</taxon>
        <taxon>Desulfobacterales</taxon>
        <taxon>Desulfosalsimonadaceae</taxon>
        <taxon>Desulfosalsimonas</taxon>
    </lineage>
</organism>
<dbReference type="InterPro" id="IPR035952">
    <property type="entry name" value="Rhomboid-like_sf"/>
</dbReference>
<dbReference type="InterPro" id="IPR050925">
    <property type="entry name" value="Rhomboid_protease_S54"/>
</dbReference>
<evidence type="ECO:0000313" key="9">
    <source>
        <dbReference type="Proteomes" id="UP000525298"/>
    </source>
</evidence>
<evidence type="ECO:0000256" key="5">
    <source>
        <dbReference type="SAM" id="Phobius"/>
    </source>
</evidence>
<name>A0A7W0HJV4_9BACT</name>
<dbReference type="GO" id="GO:0006457">
    <property type="term" value="P:protein folding"/>
    <property type="evidence" value="ECO:0007669"/>
    <property type="project" value="InterPro"/>
</dbReference>
<dbReference type="GO" id="GO:0051082">
    <property type="term" value="F:unfolded protein binding"/>
    <property type="evidence" value="ECO:0007669"/>
    <property type="project" value="InterPro"/>
</dbReference>
<comment type="subcellular location">
    <subcellularLocation>
        <location evidence="1">Membrane</location>
        <topology evidence="1">Multi-pass membrane protein</topology>
    </subcellularLocation>
</comment>
<feature type="transmembrane region" description="Helical" evidence="5">
    <location>
        <begin position="71"/>
        <end position="93"/>
    </location>
</feature>
<evidence type="ECO:0000256" key="1">
    <source>
        <dbReference type="ARBA" id="ARBA00004141"/>
    </source>
</evidence>
<keyword evidence="2 5" id="KW-0812">Transmembrane</keyword>
<dbReference type="InterPro" id="IPR008971">
    <property type="entry name" value="HSP40/DnaJ_pept-bd"/>
</dbReference>
<evidence type="ECO:0000313" key="8">
    <source>
        <dbReference type="EMBL" id="MBA2880595.1"/>
    </source>
</evidence>
<dbReference type="PANTHER" id="PTHR43731:SF26">
    <property type="entry name" value="RHOMBOID-LIKE PROTEIN 10, CHLOROPLASTIC"/>
    <property type="match status" value="1"/>
</dbReference>
<accession>A0A7W0HJV4</accession>
<evidence type="ECO:0000259" key="7">
    <source>
        <dbReference type="Pfam" id="PF01694"/>
    </source>
</evidence>
<protein>
    <recommendedName>
        <fullName evidence="10">Rhomboid family intramembrane serine protease</fullName>
    </recommendedName>
</protein>
<dbReference type="Gene3D" id="2.60.260.20">
    <property type="entry name" value="Urease metallochaperone UreE, N-terminal domain"/>
    <property type="match status" value="1"/>
</dbReference>
<dbReference type="RefSeq" id="WP_181550265.1">
    <property type="nucleotide sequence ID" value="NZ_JACDUS010000002.1"/>
</dbReference>
<proteinExistence type="predicted"/>